<dbReference type="InterPro" id="IPR036390">
    <property type="entry name" value="WH_DNA-bd_sf"/>
</dbReference>
<keyword evidence="2" id="KW-1185">Reference proteome</keyword>
<dbReference type="RefSeq" id="WP_037280288.1">
    <property type="nucleotide sequence ID" value="NZ_KK088571.1"/>
</dbReference>
<gene>
    <name evidence="1" type="ORF">Rumeso_02467</name>
</gene>
<dbReference type="AlphaFoldDB" id="A0A017HPJ4"/>
<evidence type="ECO:0000313" key="1">
    <source>
        <dbReference type="EMBL" id="EYD76038.1"/>
    </source>
</evidence>
<organism evidence="1 2">
    <name type="scientific">Rubellimicrobium mesophilum DSM 19309</name>
    <dbReference type="NCBI Taxonomy" id="442562"/>
    <lineage>
        <taxon>Bacteria</taxon>
        <taxon>Pseudomonadati</taxon>
        <taxon>Pseudomonadota</taxon>
        <taxon>Alphaproteobacteria</taxon>
        <taxon>Rhodobacterales</taxon>
        <taxon>Roseobacteraceae</taxon>
        <taxon>Rubellimicrobium</taxon>
    </lineage>
</organism>
<dbReference type="Proteomes" id="UP000019666">
    <property type="component" value="Unassembled WGS sequence"/>
</dbReference>
<dbReference type="OrthoDB" id="8453752at2"/>
<sequence>MDRELVEFIQDSFGSVWSLEILLALHREPGRDWQPEQIIDELRSSQAVVRKGLEELLAAGLILVEDSGSVRYGPSSPRQDEIIRQLAETYRVKPGPVRRLIVQGPSEKLRTFSDAFRIIKD</sequence>
<accession>A0A017HPJ4</accession>
<protein>
    <submittedName>
        <fullName evidence="1">Uncharacterized protein</fullName>
    </submittedName>
</protein>
<dbReference type="HOGENOM" id="CLU_156541_1_0_5"/>
<evidence type="ECO:0000313" key="2">
    <source>
        <dbReference type="Proteomes" id="UP000019666"/>
    </source>
</evidence>
<comment type="caution">
    <text evidence="1">The sequence shown here is derived from an EMBL/GenBank/DDBJ whole genome shotgun (WGS) entry which is preliminary data.</text>
</comment>
<dbReference type="SUPFAM" id="SSF46785">
    <property type="entry name" value="Winged helix' DNA-binding domain"/>
    <property type="match status" value="1"/>
</dbReference>
<proteinExistence type="predicted"/>
<name>A0A017HPJ4_9RHOB</name>
<dbReference type="EMBL" id="AOSK01000062">
    <property type="protein sequence ID" value="EYD76038.1"/>
    <property type="molecule type" value="Genomic_DNA"/>
</dbReference>
<dbReference type="STRING" id="442562.Rumeso_02467"/>
<reference evidence="1 2" key="1">
    <citation type="submission" date="2013-02" db="EMBL/GenBank/DDBJ databases">
        <authorList>
            <person name="Fiebig A."/>
            <person name="Goeker M."/>
            <person name="Klenk H.-P.P."/>
        </authorList>
    </citation>
    <scope>NUCLEOTIDE SEQUENCE [LARGE SCALE GENOMIC DNA]</scope>
    <source>
        <strain evidence="1 2">DSM 19309</strain>
    </source>
</reference>